<dbReference type="Pfam" id="PF01052">
    <property type="entry name" value="FliMN_C"/>
    <property type="match status" value="1"/>
</dbReference>
<name>A0ABV4JYP1_9BACT</name>
<organism evidence="10 11">
    <name type="scientific">Pseudodesulfovibrio karagichevae</name>
    <dbReference type="NCBI Taxonomy" id="3239305"/>
    <lineage>
        <taxon>Bacteria</taxon>
        <taxon>Pseudomonadati</taxon>
        <taxon>Thermodesulfobacteriota</taxon>
        <taxon>Desulfovibrionia</taxon>
        <taxon>Desulfovibrionales</taxon>
        <taxon>Desulfovibrionaceae</taxon>
    </lineage>
</organism>
<accession>A0ABV4JYP1</accession>
<protein>
    <recommendedName>
        <fullName evidence="3">Flagellar motor switch protein FliN</fullName>
    </recommendedName>
</protein>
<keyword evidence="7" id="KW-0472">Membrane</keyword>
<reference evidence="10 11" key="1">
    <citation type="submission" date="2024-08" db="EMBL/GenBank/DDBJ databases">
        <title>Sulfate-reducing bacteria isolated from formation water of the oil field in Kazakhstan and description of Pseudodesulfovibrio sp.</title>
        <authorList>
            <person name="Bidzhieva S.K."/>
            <person name="Tourova T.P."/>
            <person name="Grouzdev D.S."/>
            <person name="Beletsky A.V."/>
            <person name="Sokolova D.S."/>
            <person name="Samigullina S.R."/>
            <person name="Poltaraus A.B."/>
            <person name="Avtukh A.N."/>
            <person name="Tereshina V.M."/>
            <person name="Zhaparov N.S."/>
            <person name="Mardanov A.V."/>
            <person name="Nazina T.N."/>
        </authorList>
    </citation>
    <scope>NUCLEOTIDE SEQUENCE [LARGE SCALE GENOMIC DNA]</scope>
    <source>
        <strain evidence="10 11">9FUS</strain>
    </source>
</reference>
<evidence type="ECO:0000256" key="3">
    <source>
        <dbReference type="ARBA" id="ARBA00021897"/>
    </source>
</evidence>
<keyword evidence="6" id="KW-0283">Flagellar rotation</keyword>
<comment type="caution">
    <text evidence="10">The sequence shown here is derived from an EMBL/GenBank/DDBJ whole genome shotgun (WGS) entry which is preliminary data.</text>
</comment>
<comment type="similarity">
    <text evidence="2">Belongs to the FliN/MopA/SpaO family.</text>
</comment>
<evidence type="ECO:0000259" key="9">
    <source>
        <dbReference type="Pfam" id="PF01052"/>
    </source>
</evidence>
<dbReference type="PANTHER" id="PTHR43484">
    <property type="match status" value="1"/>
</dbReference>
<dbReference type="InterPro" id="IPR036429">
    <property type="entry name" value="SpoA-like_sf"/>
</dbReference>
<evidence type="ECO:0000256" key="4">
    <source>
        <dbReference type="ARBA" id="ARBA00022475"/>
    </source>
</evidence>
<feature type="region of interest" description="Disordered" evidence="8">
    <location>
        <begin position="1"/>
        <end position="52"/>
    </location>
</feature>
<dbReference type="Proteomes" id="UP001568698">
    <property type="component" value="Unassembled WGS sequence"/>
</dbReference>
<dbReference type="PANTHER" id="PTHR43484:SF1">
    <property type="entry name" value="FLAGELLAR MOTOR SWITCH PROTEIN FLIN"/>
    <property type="match status" value="1"/>
</dbReference>
<evidence type="ECO:0000256" key="5">
    <source>
        <dbReference type="ARBA" id="ARBA00022500"/>
    </source>
</evidence>
<evidence type="ECO:0000256" key="8">
    <source>
        <dbReference type="SAM" id="MobiDB-lite"/>
    </source>
</evidence>
<feature type="domain" description="Flagellar motor switch protein FliN-like C-terminal" evidence="9">
    <location>
        <begin position="106"/>
        <end position="175"/>
    </location>
</feature>
<comment type="subcellular location">
    <subcellularLocation>
        <location evidence="1">Cell membrane</location>
        <topology evidence="1">Peripheral membrane protein</topology>
        <orientation evidence="1">Cytoplasmic side</orientation>
    </subcellularLocation>
</comment>
<dbReference type="InterPro" id="IPR001172">
    <property type="entry name" value="FliN_T3SS_HrcQb"/>
</dbReference>
<evidence type="ECO:0000256" key="6">
    <source>
        <dbReference type="ARBA" id="ARBA00022779"/>
    </source>
</evidence>
<evidence type="ECO:0000313" key="11">
    <source>
        <dbReference type="Proteomes" id="UP001568698"/>
    </source>
</evidence>
<evidence type="ECO:0000313" key="10">
    <source>
        <dbReference type="EMBL" id="MEZ7195826.1"/>
    </source>
</evidence>
<evidence type="ECO:0000256" key="1">
    <source>
        <dbReference type="ARBA" id="ARBA00004413"/>
    </source>
</evidence>
<dbReference type="RefSeq" id="WP_371385371.1">
    <property type="nucleotide sequence ID" value="NZ_JBGLYH010000006.1"/>
</dbReference>
<dbReference type="InterPro" id="IPR012826">
    <property type="entry name" value="FliN"/>
</dbReference>
<keyword evidence="4" id="KW-1003">Cell membrane</keyword>
<keyword evidence="10" id="KW-0969">Cilium</keyword>
<gene>
    <name evidence="10" type="primary">fliN</name>
    <name evidence="10" type="ORF">AB6M95_03625</name>
</gene>
<dbReference type="EMBL" id="JBGLYH010000006">
    <property type="protein sequence ID" value="MEZ7195826.1"/>
    <property type="molecule type" value="Genomic_DNA"/>
</dbReference>
<keyword evidence="10" id="KW-0282">Flagellum</keyword>
<proteinExistence type="inferred from homology"/>
<keyword evidence="10" id="KW-0966">Cell projection</keyword>
<keyword evidence="5" id="KW-0145">Chemotaxis</keyword>
<dbReference type="SUPFAM" id="SSF101801">
    <property type="entry name" value="Surface presentation of antigens (SPOA)"/>
    <property type="match status" value="1"/>
</dbReference>
<keyword evidence="11" id="KW-1185">Reference proteome</keyword>
<dbReference type="PRINTS" id="PR00956">
    <property type="entry name" value="FLGMOTORFLIN"/>
</dbReference>
<dbReference type="InterPro" id="IPR001543">
    <property type="entry name" value="FliN-like_C"/>
</dbReference>
<evidence type="ECO:0000256" key="7">
    <source>
        <dbReference type="ARBA" id="ARBA00023136"/>
    </source>
</evidence>
<dbReference type="Gene3D" id="2.30.330.10">
    <property type="entry name" value="SpoA-like"/>
    <property type="match status" value="1"/>
</dbReference>
<dbReference type="InterPro" id="IPR051469">
    <property type="entry name" value="FliN/MopA/SpaO"/>
</dbReference>
<evidence type="ECO:0000256" key="2">
    <source>
        <dbReference type="ARBA" id="ARBA00009226"/>
    </source>
</evidence>
<dbReference type="NCBIfam" id="TIGR02480">
    <property type="entry name" value="fliN"/>
    <property type="match status" value="1"/>
</dbReference>
<sequence>MADDQDKLAQEWADALLESGDTDDDPLGNLENVTDPSEAGSADVGNDDETLADEWAAALAETEQDEVRHEKEQAFLSTQTHDYDLPDMGPDAKAGSSSGKRDLDFILDIPLEVSAELGRTKLLINELLQLGQGSVVELNKLAGEPLEIYVNGKLVARGEAVVINEKFGIRLTDIISPIERVKQLG</sequence>